<evidence type="ECO:0000313" key="2">
    <source>
        <dbReference type="EMBL" id="KAJ5110548.1"/>
    </source>
</evidence>
<gene>
    <name evidence="2" type="ORF">N7532_001083</name>
</gene>
<dbReference type="RefSeq" id="XP_056478618.1">
    <property type="nucleotide sequence ID" value="XM_056613577.1"/>
</dbReference>
<reference evidence="2" key="2">
    <citation type="journal article" date="2023" name="IMA Fungus">
        <title>Comparative genomic study of the Penicillium genus elucidates a diverse pangenome and 15 lateral gene transfer events.</title>
        <authorList>
            <person name="Petersen C."/>
            <person name="Sorensen T."/>
            <person name="Nielsen M.R."/>
            <person name="Sondergaard T.E."/>
            <person name="Sorensen J.L."/>
            <person name="Fitzpatrick D.A."/>
            <person name="Frisvad J.C."/>
            <person name="Nielsen K.L."/>
        </authorList>
    </citation>
    <scope>NUCLEOTIDE SEQUENCE</scope>
    <source>
        <strain evidence="2">IBT 30761</strain>
    </source>
</reference>
<comment type="caution">
    <text evidence="2">The sequence shown here is derived from an EMBL/GenBank/DDBJ whole genome shotgun (WGS) entry which is preliminary data.</text>
</comment>
<protein>
    <submittedName>
        <fullName evidence="2">Uncharacterized protein</fullName>
    </submittedName>
</protein>
<dbReference type="AlphaFoldDB" id="A0A9W9KM39"/>
<reference evidence="2" key="1">
    <citation type="submission" date="2022-11" db="EMBL/GenBank/DDBJ databases">
        <authorList>
            <person name="Petersen C."/>
        </authorList>
    </citation>
    <scope>NUCLEOTIDE SEQUENCE</scope>
    <source>
        <strain evidence="2">IBT 30761</strain>
    </source>
</reference>
<feature type="region of interest" description="Disordered" evidence="1">
    <location>
        <begin position="32"/>
        <end position="92"/>
    </location>
</feature>
<dbReference type="Proteomes" id="UP001149074">
    <property type="component" value="Unassembled WGS sequence"/>
</dbReference>
<evidence type="ECO:0000256" key="1">
    <source>
        <dbReference type="SAM" id="MobiDB-lite"/>
    </source>
</evidence>
<accession>A0A9W9KM39</accession>
<organism evidence="2 3">
    <name type="scientific">Penicillium argentinense</name>
    <dbReference type="NCBI Taxonomy" id="1131581"/>
    <lineage>
        <taxon>Eukaryota</taxon>
        <taxon>Fungi</taxon>
        <taxon>Dikarya</taxon>
        <taxon>Ascomycota</taxon>
        <taxon>Pezizomycotina</taxon>
        <taxon>Eurotiomycetes</taxon>
        <taxon>Eurotiomycetidae</taxon>
        <taxon>Eurotiales</taxon>
        <taxon>Aspergillaceae</taxon>
        <taxon>Penicillium</taxon>
    </lineage>
</organism>
<dbReference type="EMBL" id="JAPQKI010000002">
    <property type="protein sequence ID" value="KAJ5110548.1"/>
    <property type="molecule type" value="Genomic_DNA"/>
</dbReference>
<sequence length="92" mass="10149">MTEHPRIDIVLFTGVIYTVEKDQAICEKAALSNTTTRVSPANPCKPRRSLPPATNGIHHSTSQPANLLRAEATSTDHATDDVPNKRHTPFYK</sequence>
<dbReference type="GeneID" id="81352556"/>
<proteinExistence type="predicted"/>
<keyword evidence="3" id="KW-1185">Reference proteome</keyword>
<evidence type="ECO:0000313" key="3">
    <source>
        <dbReference type="Proteomes" id="UP001149074"/>
    </source>
</evidence>
<name>A0A9W9KM39_9EURO</name>